<dbReference type="Pfam" id="PF13682">
    <property type="entry name" value="CZB"/>
    <property type="match status" value="1"/>
</dbReference>
<dbReference type="Proteomes" id="UP000228859">
    <property type="component" value="Unassembled WGS sequence"/>
</dbReference>
<name>A0A2D3WKI7_9BACT</name>
<dbReference type="SUPFAM" id="SSF58104">
    <property type="entry name" value="Methyl-accepting chemotaxis protein (MCP) signaling domain"/>
    <property type="match status" value="1"/>
</dbReference>
<evidence type="ECO:0000313" key="6">
    <source>
        <dbReference type="Proteomes" id="UP000228859"/>
    </source>
</evidence>
<evidence type="ECO:0000256" key="1">
    <source>
        <dbReference type="ARBA" id="ARBA00023224"/>
    </source>
</evidence>
<dbReference type="PROSITE" id="PS50111">
    <property type="entry name" value="CHEMOTAXIS_TRANSDUC_2"/>
    <property type="match status" value="1"/>
</dbReference>
<dbReference type="GO" id="GO:0016020">
    <property type="term" value="C:membrane"/>
    <property type="evidence" value="ECO:0007669"/>
    <property type="project" value="InterPro"/>
</dbReference>
<feature type="domain" description="Methyl-accepting transducer" evidence="4">
    <location>
        <begin position="75"/>
        <end position="249"/>
    </location>
</feature>
<gene>
    <name evidence="5" type="ORF">CFH83_00260</name>
</gene>
<keyword evidence="3" id="KW-0175">Coiled coil</keyword>
<keyword evidence="1 2" id="KW-0807">Transducer</keyword>
<organism evidence="5 6">
    <name type="scientific">Sulfuricurvum kujiense</name>
    <dbReference type="NCBI Taxonomy" id="148813"/>
    <lineage>
        <taxon>Bacteria</taxon>
        <taxon>Pseudomonadati</taxon>
        <taxon>Campylobacterota</taxon>
        <taxon>Epsilonproteobacteria</taxon>
        <taxon>Campylobacterales</taxon>
        <taxon>Sulfurimonadaceae</taxon>
        <taxon>Sulfuricurvum</taxon>
    </lineage>
</organism>
<feature type="coiled-coil region" evidence="3">
    <location>
        <begin position="7"/>
        <end position="48"/>
    </location>
</feature>
<proteinExistence type="predicted"/>
<dbReference type="Gene3D" id="1.10.287.950">
    <property type="entry name" value="Methyl-accepting chemotaxis protein"/>
    <property type="match status" value="1"/>
</dbReference>
<protein>
    <submittedName>
        <fullName evidence="5">Chemotaxis protein</fullName>
    </submittedName>
</protein>
<dbReference type="SMART" id="SM00283">
    <property type="entry name" value="MA"/>
    <property type="match status" value="1"/>
</dbReference>
<dbReference type="GO" id="GO:0007165">
    <property type="term" value="P:signal transduction"/>
    <property type="evidence" value="ECO:0007669"/>
    <property type="project" value="UniProtKB-KW"/>
</dbReference>
<dbReference type="Pfam" id="PF00015">
    <property type="entry name" value="MCPsignal"/>
    <property type="match status" value="1"/>
</dbReference>
<evidence type="ECO:0000256" key="2">
    <source>
        <dbReference type="PROSITE-ProRule" id="PRU00284"/>
    </source>
</evidence>
<evidence type="ECO:0000256" key="3">
    <source>
        <dbReference type="SAM" id="Coils"/>
    </source>
</evidence>
<evidence type="ECO:0000259" key="4">
    <source>
        <dbReference type="PROSITE" id="PS50111"/>
    </source>
</evidence>
<dbReference type="PANTHER" id="PTHR32089">
    <property type="entry name" value="METHYL-ACCEPTING CHEMOTAXIS PROTEIN MCPB"/>
    <property type="match status" value="1"/>
</dbReference>
<evidence type="ECO:0000313" key="5">
    <source>
        <dbReference type="EMBL" id="DAB39550.1"/>
    </source>
</evidence>
<reference evidence="5 6" key="1">
    <citation type="journal article" date="2017" name="Front. Microbiol.">
        <title>Comparative Genomic Analysis of the Class Epsilonproteobacteria and Proposed Reclassification to Epsilonbacteraeota (phyl. nov.).</title>
        <authorList>
            <person name="Waite D.W."/>
            <person name="Vanwonterghem I."/>
            <person name="Rinke C."/>
            <person name="Parks D.H."/>
            <person name="Zhang Y."/>
            <person name="Takai K."/>
            <person name="Sievert S.M."/>
            <person name="Simon J."/>
            <person name="Campbell B.J."/>
            <person name="Hanson T.E."/>
            <person name="Woyke T."/>
            <person name="Klotz M.G."/>
            <person name="Hugenholtz P."/>
        </authorList>
    </citation>
    <scope>NUCLEOTIDE SEQUENCE [LARGE SCALE GENOMIC DNA]</scope>
    <source>
        <strain evidence="5">UBA12443</strain>
    </source>
</reference>
<comment type="caution">
    <text evidence="5">The sequence shown here is derived from an EMBL/GenBank/DDBJ whole genome shotgun (WGS) entry which is preliminary data.</text>
</comment>
<dbReference type="EMBL" id="DLUI01000003">
    <property type="protein sequence ID" value="DAB39550.1"/>
    <property type="molecule type" value="Genomic_DNA"/>
</dbReference>
<dbReference type="Gene3D" id="1.20.120.30">
    <property type="entry name" value="Aspartate receptor, ligand-binding domain"/>
    <property type="match status" value="1"/>
</dbReference>
<accession>A0A2D3WKI7</accession>
<dbReference type="AlphaFoldDB" id="A0A2D3WKI7"/>
<dbReference type="InterPro" id="IPR025991">
    <property type="entry name" value="Chemoreceptor_zinc-bind_dom"/>
</dbReference>
<dbReference type="InterPro" id="IPR004089">
    <property type="entry name" value="MCPsignal_dom"/>
</dbReference>
<dbReference type="PANTHER" id="PTHR32089:SF112">
    <property type="entry name" value="LYSOZYME-LIKE PROTEIN-RELATED"/>
    <property type="match status" value="1"/>
</dbReference>
<sequence>MFGKAKIELLTKQIELLTLENQQLKMTLQKSEEENSILKERSLSEEKQAKESSLKEELIDLLLSGCTNNIPIIQKDFSGSIDQLHQMQDHSKNSSLGSRESISAISENLQKLIISINESTEGVQRLTGGINDVSSLMMLINDIADQTNLLALNAAIEAARAGEHGRGFAVVADEVRKLAERTQKATKEVEITINTLKQESSNIQESSETMTSVAHESERLTSNFEETLKTFAEDGEIMASSIDHMLDNTFIGLVKLDHLLFKTNAYITMLHENASAHFSDHHECRLGKWYDSGIGKERFSHTPSFKAIAQPHSQVHHHIIDAVKCLKTGLCSESTKIINDFKAAEAASKELFTLLDRLPAER</sequence>